<dbReference type="AlphaFoldDB" id="A0A438GKZ1"/>
<sequence length="407" mass="46738">MMWSSTLTTSSTISLPLRLRSTFQQLLNVVARATWYDGSHGYKDFKRKWSRTRLLFFLQKHHLKKGDQSLEIKFLKSTTMAGGVQQAAIQAPYQRRSGAACSVITKSSSSHSGALVALLRRHWRHHWKRHSGVVLGAVQALFAAPFQASFSCRQEAPLEAPFRRHLIQMGSATECRCRRQEGTPGVDAEHAGRGVHGAVRVGAVHADGVKIGFWSISDIRCEVPELRGDNFKIWKERILLQLGCMDKDYAIRKDEPHKITDTSIPEEIILYKRWEKSNRLSMIQSLGKHPDYEVHIPEAHMYKRCMRTHHGNEDIVAQLKKLEVEMSEFFLVHFILNTLLPQYGPFKISYNTHKDKWFINELMTMCVQEEGRLLMEQRSAMLVTQRKRKKGKSQASKKREATNSSQI</sequence>
<dbReference type="EMBL" id="QGNW01000405">
    <property type="protein sequence ID" value="RVW72883.1"/>
    <property type="molecule type" value="Genomic_DNA"/>
</dbReference>
<evidence type="ECO:0000313" key="2">
    <source>
        <dbReference type="EMBL" id="RVW72883.1"/>
    </source>
</evidence>
<dbReference type="Proteomes" id="UP000288805">
    <property type="component" value="Unassembled WGS sequence"/>
</dbReference>
<name>A0A438GKZ1_VITVI</name>
<feature type="compositionally biased region" description="Basic residues" evidence="1">
    <location>
        <begin position="385"/>
        <end position="396"/>
    </location>
</feature>
<gene>
    <name evidence="2" type="ORF">CK203_057191</name>
</gene>
<evidence type="ECO:0000256" key="1">
    <source>
        <dbReference type="SAM" id="MobiDB-lite"/>
    </source>
</evidence>
<evidence type="ECO:0000313" key="3">
    <source>
        <dbReference type="Proteomes" id="UP000288805"/>
    </source>
</evidence>
<organism evidence="2 3">
    <name type="scientific">Vitis vinifera</name>
    <name type="common">Grape</name>
    <dbReference type="NCBI Taxonomy" id="29760"/>
    <lineage>
        <taxon>Eukaryota</taxon>
        <taxon>Viridiplantae</taxon>
        <taxon>Streptophyta</taxon>
        <taxon>Embryophyta</taxon>
        <taxon>Tracheophyta</taxon>
        <taxon>Spermatophyta</taxon>
        <taxon>Magnoliopsida</taxon>
        <taxon>eudicotyledons</taxon>
        <taxon>Gunneridae</taxon>
        <taxon>Pentapetalae</taxon>
        <taxon>rosids</taxon>
        <taxon>Vitales</taxon>
        <taxon>Vitaceae</taxon>
        <taxon>Viteae</taxon>
        <taxon>Vitis</taxon>
    </lineage>
</organism>
<protein>
    <submittedName>
        <fullName evidence="2">Uncharacterized protein</fullName>
    </submittedName>
</protein>
<accession>A0A438GKZ1</accession>
<reference evidence="2 3" key="1">
    <citation type="journal article" date="2018" name="PLoS Genet.">
        <title>Population sequencing reveals clonal diversity and ancestral inbreeding in the grapevine cultivar Chardonnay.</title>
        <authorList>
            <person name="Roach M.J."/>
            <person name="Johnson D.L."/>
            <person name="Bohlmann J."/>
            <person name="van Vuuren H.J."/>
            <person name="Jones S.J."/>
            <person name="Pretorius I.S."/>
            <person name="Schmidt S.A."/>
            <person name="Borneman A.R."/>
        </authorList>
    </citation>
    <scope>NUCLEOTIDE SEQUENCE [LARGE SCALE GENOMIC DNA]</scope>
    <source>
        <strain evidence="3">cv. Chardonnay</strain>
        <tissue evidence="2">Leaf</tissue>
    </source>
</reference>
<comment type="caution">
    <text evidence="2">The sequence shown here is derived from an EMBL/GenBank/DDBJ whole genome shotgun (WGS) entry which is preliminary data.</text>
</comment>
<proteinExistence type="predicted"/>
<feature type="region of interest" description="Disordered" evidence="1">
    <location>
        <begin position="384"/>
        <end position="407"/>
    </location>
</feature>